<evidence type="ECO:0000256" key="1">
    <source>
        <dbReference type="SAM" id="MobiDB-lite"/>
    </source>
</evidence>
<dbReference type="EMBL" id="VBOV01000089">
    <property type="protein sequence ID" value="TMQ59914.1"/>
    <property type="molecule type" value="Genomic_DNA"/>
</dbReference>
<reference evidence="2 3" key="1">
    <citation type="journal article" date="2019" name="Nat. Microbiol.">
        <title>Mediterranean grassland soil C-N compound turnover is dependent on rainfall and depth, and is mediated by genomically divergent microorganisms.</title>
        <authorList>
            <person name="Diamond S."/>
            <person name="Andeer P.F."/>
            <person name="Li Z."/>
            <person name="Crits-Christoph A."/>
            <person name="Burstein D."/>
            <person name="Anantharaman K."/>
            <person name="Lane K.R."/>
            <person name="Thomas B.C."/>
            <person name="Pan C."/>
            <person name="Northen T.R."/>
            <person name="Banfield J.F."/>
        </authorList>
    </citation>
    <scope>NUCLEOTIDE SEQUENCE [LARGE SCALE GENOMIC DNA]</scope>
    <source>
        <strain evidence="2">WS_5</strain>
    </source>
</reference>
<accession>A0A538T8Q4</accession>
<dbReference type="Proteomes" id="UP000320913">
    <property type="component" value="Unassembled WGS sequence"/>
</dbReference>
<evidence type="ECO:0000313" key="3">
    <source>
        <dbReference type="Proteomes" id="UP000320913"/>
    </source>
</evidence>
<comment type="caution">
    <text evidence="2">The sequence shown here is derived from an EMBL/GenBank/DDBJ whole genome shotgun (WGS) entry which is preliminary data.</text>
</comment>
<dbReference type="AlphaFoldDB" id="A0A538T8Q4"/>
<organism evidence="2 3">
    <name type="scientific">Eiseniibacteriota bacterium</name>
    <dbReference type="NCBI Taxonomy" id="2212470"/>
    <lineage>
        <taxon>Bacteria</taxon>
        <taxon>Candidatus Eiseniibacteriota</taxon>
    </lineage>
</organism>
<proteinExistence type="predicted"/>
<feature type="compositionally biased region" description="Low complexity" evidence="1">
    <location>
        <begin position="211"/>
        <end position="234"/>
    </location>
</feature>
<feature type="region of interest" description="Disordered" evidence="1">
    <location>
        <begin position="211"/>
        <end position="242"/>
    </location>
</feature>
<name>A0A538T8Q4_UNCEI</name>
<gene>
    <name evidence="2" type="ORF">E6K75_03550</name>
</gene>
<protein>
    <submittedName>
        <fullName evidence="2">Uncharacterized protein</fullName>
    </submittedName>
</protein>
<sequence length="262" mass="27462">MTTRLTGGRSRTKNLAPIAMIFLAFPPFAIPAGAVTLSSGGGVDYQTGPDAQSYRGLLLFATAAATKGDLTAAIIRYDESRLGPGTGIFANAWIALARSLALRARALRSIEDQGQGAWRYRLGPELTLSRDVVLGACYLRLHDNARESFNGGGVELTVPWMRDVSGQLGASYGRWYTGVTTAQGALAGTWRATPRVQLLCEIDAGRNAATITTSTSASPGSGLGSGLPLTNPLGAGTPGSTTSNTANRFTSLVQFGIRFLFS</sequence>
<evidence type="ECO:0000313" key="2">
    <source>
        <dbReference type="EMBL" id="TMQ59914.1"/>
    </source>
</evidence>